<name>A0ACA9LCD8_9GLOM</name>
<accession>A0ACA9LCD8</accession>
<dbReference type="Proteomes" id="UP000789920">
    <property type="component" value="Unassembled WGS sequence"/>
</dbReference>
<protein>
    <submittedName>
        <fullName evidence="1">25874_t:CDS:1</fullName>
    </submittedName>
</protein>
<reference evidence="1" key="1">
    <citation type="submission" date="2021-06" db="EMBL/GenBank/DDBJ databases">
        <authorList>
            <person name="Kallberg Y."/>
            <person name="Tangrot J."/>
            <person name="Rosling A."/>
        </authorList>
    </citation>
    <scope>NUCLEOTIDE SEQUENCE</scope>
    <source>
        <strain evidence="1">MA461A</strain>
    </source>
</reference>
<keyword evidence="2" id="KW-1185">Reference proteome</keyword>
<organism evidence="1 2">
    <name type="scientific">Racocetra persica</name>
    <dbReference type="NCBI Taxonomy" id="160502"/>
    <lineage>
        <taxon>Eukaryota</taxon>
        <taxon>Fungi</taxon>
        <taxon>Fungi incertae sedis</taxon>
        <taxon>Mucoromycota</taxon>
        <taxon>Glomeromycotina</taxon>
        <taxon>Glomeromycetes</taxon>
        <taxon>Diversisporales</taxon>
        <taxon>Gigasporaceae</taxon>
        <taxon>Racocetra</taxon>
    </lineage>
</organism>
<sequence length="363" mass="39579">MTFETNGFNPEGRGGHEAVLLKNVIYFMGGSRAIPNASPFKSSIRGYNLSNEIFYLELTSPFSTASPPYVDLTGTSARLQFGNEKGTALVGGPSNEEIHLVGGVQQNLTLLDQIDRNATITSNQTLMINEFLKTWNSTNQSLFIYRSTARIWMSPESVANDNAPTIRRRSTSTVISKGIIYMFGGRVEVDTGSPTFLCFNDLYTYDTILSRWGKIDASNVPTPRSHSAAVLLPNGKILYIGGGSQDTPGKDATPIDMKIIPVFDTISSTWSTEHAEFGSTLIQPRTGHTATLTPDNNTIIIIGGTSSYVRNETAAKPDMILLDISNKPYTFSELNVPGASGVKPPSLAFHTVTAYQNYMFVAF</sequence>
<dbReference type="EMBL" id="CAJVQC010003035">
    <property type="protein sequence ID" value="CAG8520740.1"/>
    <property type="molecule type" value="Genomic_DNA"/>
</dbReference>
<comment type="caution">
    <text evidence="1">The sequence shown here is derived from an EMBL/GenBank/DDBJ whole genome shotgun (WGS) entry which is preliminary data.</text>
</comment>
<proteinExistence type="predicted"/>
<evidence type="ECO:0000313" key="2">
    <source>
        <dbReference type="Proteomes" id="UP000789920"/>
    </source>
</evidence>
<gene>
    <name evidence="1" type="ORF">RPERSI_LOCUS2689</name>
</gene>
<feature type="non-terminal residue" evidence="1">
    <location>
        <position position="363"/>
    </location>
</feature>
<evidence type="ECO:0000313" key="1">
    <source>
        <dbReference type="EMBL" id="CAG8520740.1"/>
    </source>
</evidence>